<protein>
    <submittedName>
        <fullName evidence="2">Uncharacterized protein</fullName>
    </submittedName>
</protein>
<proteinExistence type="predicted"/>
<accession>A0A0G4G6K6</accession>
<dbReference type="AlphaFoldDB" id="A0A0G4G6K6"/>
<name>A0A0G4G6K6_9ALVE</name>
<evidence type="ECO:0000256" key="1">
    <source>
        <dbReference type="SAM" id="MobiDB-lite"/>
    </source>
</evidence>
<organism evidence="2">
    <name type="scientific">Chromera velia CCMP2878</name>
    <dbReference type="NCBI Taxonomy" id="1169474"/>
    <lineage>
        <taxon>Eukaryota</taxon>
        <taxon>Sar</taxon>
        <taxon>Alveolata</taxon>
        <taxon>Colpodellida</taxon>
        <taxon>Chromeraceae</taxon>
        <taxon>Chromera</taxon>
    </lineage>
</organism>
<feature type="region of interest" description="Disordered" evidence="1">
    <location>
        <begin position="85"/>
        <end position="112"/>
    </location>
</feature>
<evidence type="ECO:0000313" key="2">
    <source>
        <dbReference type="EMBL" id="CEM24198.1"/>
    </source>
</evidence>
<dbReference type="VEuPathDB" id="CryptoDB:Cvel_20510"/>
<sequence length="632" mass="69191">MEGENAEGAGGGVDFGEDHLYFGSRPVLLVPVSGDVLPFDEGDWETDFSPQSLKSCLERAQPLPLPRDAPSRGLELVLVPAIPARDLRRRSGGPGNGTGSSKSLPPQLSRPLLKVPAGGVERKQEEPGALEGFASGVRSALVKVEGRWFRLKGCGNDEEGMVVRVSAERGGNSKEEGKKCVGEVRGSAFVHTGLRELYMTAKVGSHIEHPHPYADGEGDKGEVARIVSCNQSLGLFLYGKGHSPFGLEFPFRTACIVEETRGDRRLGTHLLAGFSLLLPSLISFKDGDLTAQAKAVSALFPKKRPDGCEVTTAQLMSDWMICSELGEPGWGLEWSDVPRDETTLCFLSLFGGAEEMGFGFVSPEELENLPFPSQWTQEGRQEMRSEWRSLWRRECTGAAALLREIEEEETAEGKDRGAVFVPAYLFSRLGFECGAFLRELHRLRASWGTYQDALCHASQWHCNAHSNNMVVLPPQEEQGGQTPEEESLRPFLCFLDLDMAFDEDTFVDFASSTSSPSFPEHQQKQGERSLGGVGKEEFDRLLFREHLNFLEVLAGADASSGVPQVALREVDGRCAALQGVQSALLDTLALSYLRGYTGEDRFPSSPVKPGRIHRFAHSLVRLCLVVMAECVA</sequence>
<gene>
    <name evidence="2" type="ORF">Cvel_20510</name>
</gene>
<dbReference type="EMBL" id="CDMZ01000933">
    <property type="protein sequence ID" value="CEM24198.1"/>
    <property type="molecule type" value="Genomic_DNA"/>
</dbReference>
<reference evidence="2" key="1">
    <citation type="submission" date="2014-11" db="EMBL/GenBank/DDBJ databases">
        <authorList>
            <person name="Otto D Thomas"/>
            <person name="Naeem Raeece"/>
        </authorList>
    </citation>
    <scope>NUCLEOTIDE SEQUENCE</scope>
</reference>
<feature type="region of interest" description="Disordered" evidence="1">
    <location>
        <begin position="511"/>
        <end position="530"/>
    </location>
</feature>